<dbReference type="RefSeq" id="WP_068222602.1">
    <property type="nucleotide sequence ID" value="NZ_CP139724.1"/>
</dbReference>
<dbReference type="Proteomes" id="UP000075606">
    <property type="component" value="Unassembled WGS sequence"/>
</dbReference>
<dbReference type="PANTHER" id="PTHR30329:SF21">
    <property type="entry name" value="LIPOPROTEIN YIAD-RELATED"/>
    <property type="match status" value="1"/>
</dbReference>
<keyword evidence="5" id="KW-1185">Reference proteome</keyword>
<dbReference type="EMBL" id="LRPC01000028">
    <property type="protein sequence ID" value="KYG73770.1"/>
    <property type="molecule type" value="Genomic_DNA"/>
</dbReference>
<dbReference type="CDD" id="cd07185">
    <property type="entry name" value="OmpA_C-like"/>
    <property type="match status" value="1"/>
</dbReference>
<dbReference type="STRING" id="333140.AWW68_13910"/>
<dbReference type="SUPFAM" id="SSF103088">
    <property type="entry name" value="OmpA-like"/>
    <property type="match status" value="1"/>
</dbReference>
<dbReference type="PANTHER" id="PTHR30329">
    <property type="entry name" value="STATOR ELEMENT OF FLAGELLAR MOTOR COMPLEX"/>
    <property type="match status" value="1"/>
</dbReference>
<dbReference type="InterPro" id="IPR006665">
    <property type="entry name" value="OmpA-like"/>
</dbReference>
<evidence type="ECO:0000313" key="5">
    <source>
        <dbReference type="Proteomes" id="UP000075606"/>
    </source>
</evidence>
<dbReference type="Gene3D" id="3.30.1330.60">
    <property type="entry name" value="OmpA-like domain"/>
    <property type="match status" value="1"/>
</dbReference>
<keyword evidence="2" id="KW-0175">Coiled coil</keyword>
<dbReference type="OrthoDB" id="9815217at2"/>
<dbReference type="Gene3D" id="1.10.287.1490">
    <property type="match status" value="1"/>
</dbReference>
<dbReference type="AlphaFoldDB" id="A0A150X4Z0"/>
<organism evidence="4 5">
    <name type="scientific">Roseivirga spongicola</name>
    <dbReference type="NCBI Taxonomy" id="333140"/>
    <lineage>
        <taxon>Bacteria</taxon>
        <taxon>Pseudomonadati</taxon>
        <taxon>Bacteroidota</taxon>
        <taxon>Cytophagia</taxon>
        <taxon>Cytophagales</taxon>
        <taxon>Roseivirgaceae</taxon>
        <taxon>Roseivirga</taxon>
    </lineage>
</organism>
<evidence type="ECO:0000256" key="2">
    <source>
        <dbReference type="SAM" id="Coils"/>
    </source>
</evidence>
<gene>
    <name evidence="4" type="ORF">AWW68_13910</name>
</gene>
<comment type="caution">
    <text evidence="4">The sequence shown here is derived from an EMBL/GenBank/DDBJ whole genome shotgun (WGS) entry which is preliminary data.</text>
</comment>
<evidence type="ECO:0000256" key="1">
    <source>
        <dbReference type="PROSITE-ProRule" id="PRU00473"/>
    </source>
</evidence>
<proteinExistence type="predicted"/>
<sequence>MKRLKTQILFALATSIMLSSCVAKKEFDALFNEKTNLENENASLKENLEIAEEKISRLEVQVEEYKAKNEATQNDLDVLTKEYNTVKGNYERVKQLYDNLLSNSSQLNSDLAQQQQRLLAIQDDLEIERKKNQELAEDLSKREARVAELEKLIADKDAAVQQLKKRVTDALLNFNENELTVEVKNGKVYVSLAEKLLFGSGSTKVDAQGANALKQLAAALKGNSEINIMVEGHTDNVPISRASQYMNDNWDLSVMRATSIVRILVSNGVSPETITASGRGEFSPVAVNNTPENKALNRRTEIILTPKLDELFQILETY</sequence>
<evidence type="ECO:0000259" key="3">
    <source>
        <dbReference type="PROSITE" id="PS51123"/>
    </source>
</evidence>
<evidence type="ECO:0000313" key="4">
    <source>
        <dbReference type="EMBL" id="KYG73770.1"/>
    </source>
</evidence>
<keyword evidence="1" id="KW-0472">Membrane</keyword>
<feature type="domain" description="OmpA-like" evidence="3">
    <location>
        <begin position="185"/>
        <end position="308"/>
    </location>
</feature>
<dbReference type="InterPro" id="IPR036737">
    <property type="entry name" value="OmpA-like_sf"/>
</dbReference>
<dbReference type="PROSITE" id="PS51123">
    <property type="entry name" value="OMPA_2"/>
    <property type="match status" value="1"/>
</dbReference>
<accession>A0A150X4Z0</accession>
<name>A0A150X4Z0_9BACT</name>
<dbReference type="InterPro" id="IPR050330">
    <property type="entry name" value="Bact_OuterMem_StrucFunc"/>
</dbReference>
<dbReference type="GO" id="GO:0016020">
    <property type="term" value="C:membrane"/>
    <property type="evidence" value="ECO:0007669"/>
    <property type="project" value="UniProtKB-UniRule"/>
</dbReference>
<protein>
    <recommendedName>
        <fullName evidence="3">OmpA-like domain-containing protein</fullName>
    </recommendedName>
</protein>
<dbReference type="Pfam" id="PF00691">
    <property type="entry name" value="OmpA"/>
    <property type="match status" value="1"/>
</dbReference>
<feature type="coiled-coil region" evidence="2">
    <location>
        <begin position="27"/>
        <end position="166"/>
    </location>
</feature>
<dbReference type="PROSITE" id="PS51257">
    <property type="entry name" value="PROKAR_LIPOPROTEIN"/>
    <property type="match status" value="1"/>
</dbReference>
<reference evidence="4 5" key="1">
    <citation type="submission" date="2016-01" db="EMBL/GenBank/DDBJ databases">
        <title>Genome sequencing of Roseivirga spongicola UST030701-084.</title>
        <authorList>
            <person name="Selvaratnam C."/>
            <person name="Thevarajoo S."/>
            <person name="Goh K.M."/>
            <person name="Ee R."/>
            <person name="Chan K.-G."/>
            <person name="Chong C.S."/>
        </authorList>
    </citation>
    <scope>NUCLEOTIDE SEQUENCE [LARGE SCALE GENOMIC DNA]</scope>
    <source>
        <strain evidence="4 5">UST030701-084</strain>
    </source>
</reference>